<comment type="caution">
    <text evidence="3">The sequence shown here is derived from an EMBL/GenBank/DDBJ whole genome shotgun (WGS) entry which is preliminary data.</text>
</comment>
<organism evidence="3 4">
    <name type="scientific">Ophiocordyceps unilateralis</name>
    <name type="common">Zombie-ant fungus</name>
    <name type="synonym">Torrubia unilateralis</name>
    <dbReference type="NCBI Taxonomy" id="268505"/>
    <lineage>
        <taxon>Eukaryota</taxon>
        <taxon>Fungi</taxon>
        <taxon>Dikarya</taxon>
        <taxon>Ascomycota</taxon>
        <taxon>Pezizomycotina</taxon>
        <taxon>Sordariomycetes</taxon>
        <taxon>Hypocreomycetidae</taxon>
        <taxon>Hypocreales</taxon>
        <taxon>Ophiocordycipitaceae</taxon>
        <taxon>Ophiocordyceps</taxon>
    </lineage>
</organism>
<feature type="compositionally biased region" description="Basic and acidic residues" evidence="1">
    <location>
        <begin position="336"/>
        <end position="352"/>
    </location>
</feature>
<dbReference type="AlphaFoldDB" id="A0A2A9PIM4"/>
<name>A0A2A9PIM4_OPHUN</name>
<reference evidence="3 4" key="1">
    <citation type="journal article" date="2015" name="BMC Genomics">
        <title>Gene expression during zombie ant biting behavior reflects the complexity underlying fungal parasitic behavioral manipulation.</title>
        <authorList>
            <person name="de Bekker C."/>
            <person name="Ohm R.A."/>
            <person name="Loreto R.G."/>
            <person name="Sebastian A."/>
            <person name="Albert I."/>
            <person name="Merrow M."/>
            <person name="Brachmann A."/>
            <person name="Hughes D.P."/>
        </authorList>
    </citation>
    <scope>NUCLEOTIDE SEQUENCE [LARGE SCALE GENOMIC DNA]</scope>
    <source>
        <strain evidence="3 4">SC16a</strain>
    </source>
</reference>
<evidence type="ECO:0000313" key="3">
    <source>
        <dbReference type="EMBL" id="PFH61345.1"/>
    </source>
</evidence>
<sequence>MQQAIGTRPQTALPQYPVQESEEAIDMAFLNRRLSRCVGWSCLSSAQRSGIIFSIAFFSVVFFLVYMHCLGKAAISRRERRSVRLPGGRRVPRQSLGTHGGVIAQLPVVWLWPGNQAHVVYQPALFNVEGHHGPRAQPVPYPEHYTLSSPGIWNHQVPGCNLRPATQPMPNPLRPLEQPTWRQRLNRVMRFPVGRASTIASESAAGTPGPRDSMEITGLPPAAANGTQPDDQVPRQGRGNDSPEASESRSIQTNVATVHSDDFRVDEPAPRTTLRHERHDARDDSVEVTSVRDQAAVDTSAPLHDKRAERRDEVKQGAEKLQERFWIPSVSSFRPYEGHHDRSEPRRSLRCD</sequence>
<protein>
    <recommendedName>
        <fullName evidence="5">Transmembrane protein</fullName>
    </recommendedName>
</protein>
<keyword evidence="2" id="KW-1133">Transmembrane helix</keyword>
<dbReference type="Proteomes" id="UP000037136">
    <property type="component" value="Unassembled WGS sequence"/>
</dbReference>
<evidence type="ECO:0008006" key="5">
    <source>
        <dbReference type="Google" id="ProtNLM"/>
    </source>
</evidence>
<gene>
    <name evidence="3" type="ORF">XA68_17594</name>
</gene>
<keyword evidence="2" id="KW-0812">Transmembrane</keyword>
<feature type="region of interest" description="Disordered" evidence="1">
    <location>
        <begin position="199"/>
        <end position="352"/>
    </location>
</feature>
<proteinExistence type="predicted"/>
<dbReference type="EMBL" id="LAZP02000076">
    <property type="protein sequence ID" value="PFH61345.1"/>
    <property type="molecule type" value="Genomic_DNA"/>
</dbReference>
<evidence type="ECO:0000256" key="2">
    <source>
        <dbReference type="SAM" id="Phobius"/>
    </source>
</evidence>
<accession>A0A2A9PIM4</accession>
<feature type="compositionally biased region" description="Basic and acidic residues" evidence="1">
    <location>
        <begin position="303"/>
        <end position="323"/>
    </location>
</feature>
<evidence type="ECO:0000313" key="4">
    <source>
        <dbReference type="Proteomes" id="UP000037136"/>
    </source>
</evidence>
<feature type="transmembrane region" description="Helical" evidence="2">
    <location>
        <begin position="51"/>
        <end position="75"/>
    </location>
</feature>
<dbReference type="OrthoDB" id="5236168at2759"/>
<evidence type="ECO:0000256" key="1">
    <source>
        <dbReference type="SAM" id="MobiDB-lite"/>
    </source>
</evidence>
<keyword evidence="4" id="KW-1185">Reference proteome</keyword>
<reference evidence="3 4" key="2">
    <citation type="journal article" date="2017" name="Sci. Rep.">
        <title>Ant-infecting Ophiocordyceps genomes reveal a high diversity of potential behavioral manipulation genes and a possible major role for enterotoxins.</title>
        <authorList>
            <person name="de Bekker C."/>
            <person name="Ohm R.A."/>
            <person name="Evans H.C."/>
            <person name="Brachmann A."/>
            <person name="Hughes D.P."/>
        </authorList>
    </citation>
    <scope>NUCLEOTIDE SEQUENCE [LARGE SCALE GENOMIC DNA]</scope>
    <source>
        <strain evidence="3 4">SC16a</strain>
    </source>
</reference>
<feature type="compositionally biased region" description="Polar residues" evidence="1">
    <location>
        <begin position="243"/>
        <end position="257"/>
    </location>
</feature>
<keyword evidence="2" id="KW-0472">Membrane</keyword>
<feature type="compositionally biased region" description="Basic and acidic residues" evidence="1">
    <location>
        <begin position="259"/>
        <end position="285"/>
    </location>
</feature>